<keyword evidence="1" id="KW-1133">Transmembrane helix</keyword>
<dbReference type="Proteomes" id="UP000321306">
    <property type="component" value="Unassembled WGS sequence"/>
</dbReference>
<dbReference type="RefSeq" id="WP_146885511.1">
    <property type="nucleotide sequence ID" value="NZ_BJXB01000013.1"/>
</dbReference>
<evidence type="ECO:0000313" key="3">
    <source>
        <dbReference type="Proteomes" id="UP000321306"/>
    </source>
</evidence>
<evidence type="ECO:0000256" key="1">
    <source>
        <dbReference type="SAM" id="Phobius"/>
    </source>
</evidence>
<keyword evidence="1" id="KW-0812">Transmembrane</keyword>
<organism evidence="2 3">
    <name type="scientific">Deinococcus cellulosilyticus (strain DSM 18568 / NBRC 106333 / KACC 11606 / 5516J-15)</name>
    <dbReference type="NCBI Taxonomy" id="1223518"/>
    <lineage>
        <taxon>Bacteria</taxon>
        <taxon>Thermotogati</taxon>
        <taxon>Deinococcota</taxon>
        <taxon>Deinococci</taxon>
        <taxon>Deinococcales</taxon>
        <taxon>Deinococcaceae</taxon>
        <taxon>Deinococcus</taxon>
    </lineage>
</organism>
<evidence type="ECO:0000313" key="2">
    <source>
        <dbReference type="EMBL" id="GEM47339.1"/>
    </source>
</evidence>
<protein>
    <submittedName>
        <fullName evidence="2">Uncharacterized protein</fullName>
    </submittedName>
</protein>
<proteinExistence type="predicted"/>
<dbReference type="EMBL" id="BJXB01000013">
    <property type="protein sequence ID" value="GEM47339.1"/>
    <property type="molecule type" value="Genomic_DNA"/>
</dbReference>
<accession>A0A511N399</accession>
<keyword evidence="3" id="KW-1185">Reference proteome</keyword>
<feature type="transmembrane region" description="Helical" evidence="1">
    <location>
        <begin position="18"/>
        <end position="35"/>
    </location>
</feature>
<feature type="transmembrane region" description="Helical" evidence="1">
    <location>
        <begin position="47"/>
        <end position="69"/>
    </location>
</feature>
<keyword evidence="1" id="KW-0472">Membrane</keyword>
<name>A0A511N399_DEIC1</name>
<sequence>MTPESVARLVQQKLTPGLLVYLQPVILLFMAGAFLQWSTAVAIPLKFLLVAFGVVALGISLFLVIWVILMHRWSKEIAVLMEQRAFETVNHSYGRFAFSRREKEHYAPHFGEIPR</sequence>
<reference evidence="2 3" key="1">
    <citation type="submission" date="2019-07" db="EMBL/GenBank/DDBJ databases">
        <title>Whole genome shotgun sequence of Deinococcus cellulosilyticus NBRC 106333.</title>
        <authorList>
            <person name="Hosoyama A."/>
            <person name="Uohara A."/>
            <person name="Ohji S."/>
            <person name="Ichikawa N."/>
        </authorList>
    </citation>
    <scope>NUCLEOTIDE SEQUENCE [LARGE SCALE GENOMIC DNA]</scope>
    <source>
        <strain evidence="2 3">NBRC 106333</strain>
    </source>
</reference>
<gene>
    <name evidence="2" type="ORF">DC3_29740</name>
</gene>
<dbReference type="AlphaFoldDB" id="A0A511N399"/>
<comment type="caution">
    <text evidence="2">The sequence shown here is derived from an EMBL/GenBank/DDBJ whole genome shotgun (WGS) entry which is preliminary data.</text>
</comment>